<dbReference type="EMBL" id="CP084508">
    <property type="protein sequence ID" value="UCQ02056.1"/>
    <property type="molecule type" value="Genomic_DNA"/>
</dbReference>
<keyword evidence="1" id="KW-0614">Plasmid</keyword>
<gene>
    <name evidence="1" type="primary">tap</name>
    <name evidence="1" type="ORF">DCL27_17400</name>
</gene>
<name>A0AC61TMW6_EDWTA</name>
<protein>
    <submittedName>
        <fullName evidence="1">RepA leader peptide Tap</fullName>
    </submittedName>
</protein>
<dbReference type="Proteomes" id="UP000245918">
    <property type="component" value="Plasmid pET-ATCC-159-1"/>
</dbReference>
<evidence type="ECO:0000313" key="1">
    <source>
        <dbReference type="EMBL" id="UCQ02056.1"/>
    </source>
</evidence>
<geneLocation type="plasmid" evidence="1 2">
    <name>pET-ATCC-159-1</name>
</geneLocation>
<sequence>MLGKLQSFLCSVLCPRNISAGRGV</sequence>
<reference evidence="1" key="1">
    <citation type="submission" date="2021-09" db="EMBL/GenBank/DDBJ databases">
        <title>Comparative genomics of Edwardsiella genus reveals species-based diversity.</title>
        <authorList>
            <person name="Tekedar H.C."/>
            <person name="Kumru S."/>
            <person name="Waldbieser G.C."/>
            <person name="Reichley S.R."/>
            <person name="Lawrence M.L."/>
            <person name="Griffin M.J."/>
        </authorList>
    </citation>
    <scope>NUCLEOTIDE SEQUENCE</scope>
    <source>
        <strain evidence="1">ATCC 15947</strain>
    </source>
</reference>
<organism evidence="1 2">
    <name type="scientific">Edwardsiella tarda ATCC 15947 = NBRC 105688</name>
    <dbReference type="NCBI Taxonomy" id="667121"/>
    <lineage>
        <taxon>Bacteria</taxon>
        <taxon>Pseudomonadati</taxon>
        <taxon>Pseudomonadota</taxon>
        <taxon>Gammaproteobacteria</taxon>
        <taxon>Enterobacterales</taxon>
        <taxon>Hafniaceae</taxon>
        <taxon>Edwardsiella</taxon>
    </lineage>
</organism>
<proteinExistence type="predicted"/>
<keyword evidence="2" id="KW-1185">Reference proteome</keyword>
<accession>A0AC61TMW6</accession>
<evidence type="ECO:0000313" key="2">
    <source>
        <dbReference type="Proteomes" id="UP000245918"/>
    </source>
</evidence>